<dbReference type="RefSeq" id="WP_255061151.1">
    <property type="nucleotide sequence ID" value="NZ_JANDBD010000006.1"/>
</dbReference>
<organism evidence="2 3">
    <name type="scientific">Mycolicibacterium arenosum</name>
    <dbReference type="NCBI Taxonomy" id="2952157"/>
    <lineage>
        <taxon>Bacteria</taxon>
        <taxon>Bacillati</taxon>
        <taxon>Actinomycetota</taxon>
        <taxon>Actinomycetes</taxon>
        <taxon>Mycobacteriales</taxon>
        <taxon>Mycobacteriaceae</taxon>
        <taxon>Mycolicibacterium</taxon>
    </lineage>
</organism>
<comment type="caution">
    <text evidence="2">The sequence shown here is derived from an EMBL/GenBank/DDBJ whole genome shotgun (WGS) entry which is preliminary data.</text>
</comment>
<accession>A0ABT1M3W2</accession>
<dbReference type="EMBL" id="JANDBD010000006">
    <property type="protein sequence ID" value="MCP9273844.1"/>
    <property type="molecule type" value="Genomic_DNA"/>
</dbReference>
<dbReference type="SUPFAM" id="SSF140453">
    <property type="entry name" value="EsxAB dimer-like"/>
    <property type="match status" value="1"/>
</dbReference>
<evidence type="ECO:0000313" key="2">
    <source>
        <dbReference type="EMBL" id="MCP9273844.1"/>
    </source>
</evidence>
<proteinExistence type="predicted"/>
<dbReference type="InterPro" id="IPR036689">
    <property type="entry name" value="ESAT-6-like_sf"/>
</dbReference>
<dbReference type="Pfam" id="PF06013">
    <property type="entry name" value="WXG100"/>
    <property type="match status" value="1"/>
</dbReference>
<dbReference type="Proteomes" id="UP001651690">
    <property type="component" value="Unassembled WGS sequence"/>
</dbReference>
<dbReference type="NCBIfam" id="TIGR03930">
    <property type="entry name" value="WXG100_ESAT6"/>
    <property type="match status" value="1"/>
</dbReference>
<dbReference type="InterPro" id="IPR010310">
    <property type="entry name" value="T7SS_ESAT-6-like"/>
</dbReference>
<evidence type="ECO:0000256" key="1">
    <source>
        <dbReference type="SAM" id="MobiDB-lite"/>
    </source>
</evidence>
<gene>
    <name evidence="2" type="ORF">NM203_16770</name>
</gene>
<feature type="compositionally biased region" description="Low complexity" evidence="1">
    <location>
        <begin position="109"/>
        <end position="127"/>
    </location>
</feature>
<dbReference type="Gene3D" id="1.10.287.1060">
    <property type="entry name" value="ESAT-6-like"/>
    <property type="match status" value="1"/>
</dbReference>
<feature type="region of interest" description="Disordered" evidence="1">
    <location>
        <begin position="180"/>
        <end position="206"/>
    </location>
</feature>
<protein>
    <submittedName>
        <fullName evidence="2">WXG100 family type VII secretion target</fullName>
    </submittedName>
</protein>
<keyword evidence="3" id="KW-1185">Reference proteome</keyword>
<feature type="compositionally biased region" description="Polar residues" evidence="1">
    <location>
        <begin position="143"/>
        <end position="163"/>
    </location>
</feature>
<evidence type="ECO:0000313" key="3">
    <source>
        <dbReference type="Proteomes" id="UP001651690"/>
    </source>
</evidence>
<feature type="compositionally biased region" description="Gly residues" evidence="1">
    <location>
        <begin position="128"/>
        <end position="139"/>
    </location>
</feature>
<reference evidence="2 3" key="1">
    <citation type="submission" date="2022-06" db="EMBL/GenBank/DDBJ databases">
        <title>Mycolicibacterium sp. CAU 1645 isolated from seawater.</title>
        <authorList>
            <person name="Kim W."/>
        </authorList>
    </citation>
    <scope>NUCLEOTIDE SEQUENCE [LARGE SCALE GENOMIC DNA]</scope>
    <source>
        <strain evidence="2 3">CAU 1645</strain>
    </source>
</reference>
<name>A0ABT1M3W2_9MYCO</name>
<sequence length="206" mass="20318">MSQPVEVVVSELHSASARLQDAAQRLRDGLAGVNDETTDLLGSGWKGGAASAYAPPWQQWNEGAKKVVEGLQRMSELLDIAGNEYAKTDQSAAASLGSAMRSPDGTTGGATVSPSAGGVGSPTSAGATGTGGSGSGPGASVGQALSSAAQLPQTAVQPLSQAGQAVAGLVQSAAQLASELAEKATAEEDGTEEDSGAAPAVERKQE</sequence>
<feature type="region of interest" description="Disordered" evidence="1">
    <location>
        <begin position="96"/>
        <end position="163"/>
    </location>
</feature>